<dbReference type="PANTHER" id="PTHR12276">
    <property type="entry name" value="EPSIN/ENT-RELATED"/>
    <property type="match status" value="1"/>
</dbReference>
<accession>A0ABX6EN46</accession>
<dbReference type="Gene3D" id="1.25.40.90">
    <property type="match status" value="1"/>
</dbReference>
<protein>
    <submittedName>
        <fullName evidence="2">Epsin-4</fullName>
    </submittedName>
</protein>
<dbReference type="SUPFAM" id="SSF48464">
    <property type="entry name" value="ENTH/VHS domain"/>
    <property type="match status" value="1"/>
</dbReference>
<dbReference type="CDD" id="cd16994">
    <property type="entry name" value="ENTH_Ent4"/>
    <property type="match status" value="1"/>
</dbReference>
<dbReference type="PANTHER" id="PTHR12276:SF119">
    <property type="entry name" value="EPSIN-4"/>
    <property type="match status" value="1"/>
</dbReference>
<feature type="domain" description="ENTH" evidence="1">
    <location>
        <begin position="7"/>
        <end position="147"/>
    </location>
</feature>
<dbReference type="EMBL" id="CP015054">
    <property type="protein sequence ID" value="QGN13526.1"/>
    <property type="molecule type" value="Genomic_DNA"/>
</dbReference>
<organism evidence="2 3">
    <name type="scientific">Kluyveromyces marxianus</name>
    <name type="common">Yeast</name>
    <name type="synonym">Candida kefyr</name>
    <dbReference type="NCBI Taxonomy" id="4911"/>
    <lineage>
        <taxon>Eukaryota</taxon>
        <taxon>Fungi</taxon>
        <taxon>Dikarya</taxon>
        <taxon>Ascomycota</taxon>
        <taxon>Saccharomycotina</taxon>
        <taxon>Saccharomycetes</taxon>
        <taxon>Saccharomycetales</taxon>
        <taxon>Saccharomycetaceae</taxon>
        <taxon>Kluyveromyces</taxon>
    </lineage>
</organism>
<evidence type="ECO:0000259" key="1">
    <source>
        <dbReference type="PROSITE" id="PS50942"/>
    </source>
</evidence>
<dbReference type="PROSITE" id="PS50942">
    <property type="entry name" value="ENTH"/>
    <property type="match status" value="1"/>
</dbReference>
<proteinExistence type="predicted"/>
<dbReference type="Pfam" id="PF01417">
    <property type="entry name" value="ENTH"/>
    <property type="match status" value="1"/>
</dbReference>
<dbReference type="InterPro" id="IPR008942">
    <property type="entry name" value="ENTH_VHS"/>
</dbReference>
<reference evidence="2 3" key="1">
    <citation type="submission" date="2016-03" db="EMBL/GenBank/DDBJ databases">
        <title>How can Kluyveromyces marxianus grow so fast - potential evolutionary course in Saccharomyces Complex revealed by comparative genomics.</title>
        <authorList>
            <person name="Mo W."/>
            <person name="Lu W."/>
            <person name="Yang X."/>
            <person name="Qi J."/>
            <person name="Lv H."/>
        </authorList>
    </citation>
    <scope>NUCLEOTIDE SEQUENCE [LARGE SCALE GENOMIC DNA]</scope>
    <source>
        <strain evidence="2 3">FIM1</strain>
    </source>
</reference>
<gene>
    <name evidence="2" type="primary">ENT4</name>
    <name evidence="2" type="ORF">FIM1_166</name>
</gene>
<evidence type="ECO:0000313" key="3">
    <source>
        <dbReference type="Proteomes" id="UP000422736"/>
    </source>
</evidence>
<dbReference type="Proteomes" id="UP000422736">
    <property type="component" value="Chromosome 1"/>
</dbReference>
<sequence length="225" mass="25965">MSLFKGLRKLAQSTTQLKARKATDSDEINGATGALMNELSVLTYSDKSANEIYDVIRKRLINGSSRLKNSHESVVQVLKTLTLIQYLLDNGSEDFVNWMKRHLAYIETLKDYHGYENRDLSKVRQIRALSQDIARSLKEGEILEKRRSDIVMFRSSMSTPGRKSTDNSHLSNQFRVNSAPDEEILHQIDPGLQTRSLDLQRRKSSRYSYDRLRYLSTLKEEDDTM</sequence>
<dbReference type="SMART" id="SM00273">
    <property type="entry name" value="ENTH"/>
    <property type="match status" value="1"/>
</dbReference>
<dbReference type="InterPro" id="IPR013809">
    <property type="entry name" value="ENTH"/>
</dbReference>
<evidence type="ECO:0000313" key="2">
    <source>
        <dbReference type="EMBL" id="QGN13526.1"/>
    </source>
</evidence>
<keyword evidence="3" id="KW-1185">Reference proteome</keyword>
<name>A0ABX6EN46_KLUMA</name>